<dbReference type="Pfam" id="PF25950">
    <property type="entry name" value="DUF7988"/>
    <property type="match status" value="1"/>
</dbReference>
<sequence length="140" mass="15091">MSHPVRTARRHIQAEHASVVDGIDACADAIIEPWDTARTTNREAIVGGLHRSLEESGILGALPGVLVDVVSATDSQLRANPVPAPPYVVVTSRGPVLRATIDPGRLVIRFDAFDVVRDSDPGKPPAYRRRDGVRLTVSLE</sequence>
<evidence type="ECO:0000259" key="1">
    <source>
        <dbReference type="Pfam" id="PF25950"/>
    </source>
</evidence>
<accession>A0A7D5GJ24</accession>
<proteinExistence type="predicted"/>
<protein>
    <recommendedName>
        <fullName evidence="1">DUF7988 domain-containing protein</fullName>
    </recommendedName>
</protein>
<feature type="domain" description="DUF7988" evidence="1">
    <location>
        <begin position="7"/>
        <end position="140"/>
    </location>
</feature>
<organism evidence="2 3">
    <name type="scientific">Natrinema halophilum</name>
    <dbReference type="NCBI Taxonomy" id="1699371"/>
    <lineage>
        <taxon>Archaea</taxon>
        <taxon>Methanobacteriati</taxon>
        <taxon>Methanobacteriota</taxon>
        <taxon>Stenosarchaea group</taxon>
        <taxon>Halobacteria</taxon>
        <taxon>Halobacteriales</taxon>
        <taxon>Natrialbaceae</taxon>
        <taxon>Natrinema</taxon>
    </lineage>
</organism>
<evidence type="ECO:0000313" key="3">
    <source>
        <dbReference type="Proteomes" id="UP000509241"/>
    </source>
</evidence>
<evidence type="ECO:0000313" key="2">
    <source>
        <dbReference type="EMBL" id="QLG47492.1"/>
    </source>
</evidence>
<dbReference type="EMBL" id="CP058601">
    <property type="protein sequence ID" value="QLG47492.1"/>
    <property type="molecule type" value="Genomic_DNA"/>
</dbReference>
<reference evidence="2 3" key="1">
    <citation type="submission" date="2020-07" db="EMBL/GenBank/DDBJ databases">
        <authorList>
            <person name="Cui H."/>
        </authorList>
    </citation>
    <scope>NUCLEOTIDE SEQUENCE [LARGE SCALE GENOMIC DNA]</scope>
    <source>
        <strain evidence="2 3">YPL8</strain>
    </source>
</reference>
<dbReference type="KEGG" id="haly:HYG82_00830"/>
<dbReference type="GeneID" id="56031791"/>
<gene>
    <name evidence="2" type="ORF">HYG82_00830</name>
</gene>
<dbReference type="OrthoDB" id="168840at2157"/>
<dbReference type="RefSeq" id="WP_179259235.1">
    <property type="nucleotide sequence ID" value="NZ_CP058601.1"/>
</dbReference>
<keyword evidence="3" id="KW-1185">Reference proteome</keyword>
<dbReference type="InterPro" id="IPR058294">
    <property type="entry name" value="DUF7988"/>
</dbReference>
<name>A0A7D5GJ24_9EURY</name>
<dbReference type="AlphaFoldDB" id="A0A7D5GJ24"/>
<dbReference type="Proteomes" id="UP000509241">
    <property type="component" value="Chromosome"/>
</dbReference>